<sequence>MAFLQQCGNLIRVFVNLSASCQNILTPRLVVNNVFGGYVSSMSTTYSQKYAYSTTTNKQLDFDTSNNSKSMLLKLLEESLQSSQRDTSIEILEKLKTNQIEIRTHYYWPLLVQASTEGETSIISTIKHMLNLGVEIDHTTLIEFILPFINTSNPSMTLQKLTSIGLTLSQVKNSLVCYYLEHEKINETINFLTTTKGSLNFDKINNSLVKYFQLSNDVDGCSRILQFSTKYKNYAGIFLDKIFLTKTNKYDILVLDKFINSFEQHKIYISSDTLKLLRDNFSSNNYKDHFNILMRLNNIENVNLEQLNSERLSGIPHPHNMTLEELECHLVELKSKGFNTRGVLRKLLIIHCKNNNLNRVEELRDEIKKSDMIMSPAMKAHLLDIYTKNENVDEVCFFIMDLQKNHPSFVIDSFKLINAATMLVKHNKIQKTLEIINSYGNALHQAPSECWKLLDTIARSEHAEMTHNFLITLVKKNYCEINNTILGPLIRRHLIKNDLVSAVDTFDVLSKMYSLTPLKQELICALVETKSDDKIAKLLKIVSDIVLSTHGQPTLDMELTIAYAKHGMIDELKNLLKNFVHLNVLIENSTKHIPDDFKENILINILEASKGLEKIDRVGIYELILDIYCKNENYQAAIELWNKIKLEDVIPPLTLKTKFTNLLSRHNVPVPQ</sequence>
<dbReference type="PANTHER" id="PTHR46669">
    <property type="entry name" value="LEUCINE-RICH PPR MOTIF-CONTAINING PROTEIN, MITOCHONDRIAL"/>
    <property type="match status" value="1"/>
</dbReference>
<proteinExistence type="predicted"/>
<dbReference type="OrthoDB" id="767661at2759"/>
<gene>
    <name evidence="1" type="ORF">HCN44_002713</name>
</gene>
<comment type="caution">
    <text evidence="1">The sequence shown here is derived from an EMBL/GenBank/DDBJ whole genome shotgun (WGS) entry which is preliminary data.</text>
</comment>
<evidence type="ECO:0000313" key="1">
    <source>
        <dbReference type="EMBL" id="KAF7991151.1"/>
    </source>
</evidence>
<dbReference type="EMBL" id="JACMRX010000004">
    <property type="protein sequence ID" value="KAF7991151.1"/>
    <property type="molecule type" value="Genomic_DNA"/>
</dbReference>
<protein>
    <recommendedName>
        <fullName evidence="3">Leucine-rich PPR motif-containing protein, mitochondrial</fullName>
    </recommendedName>
</protein>
<dbReference type="AlphaFoldDB" id="A0A834XQS7"/>
<dbReference type="GO" id="GO:0005739">
    <property type="term" value="C:mitochondrion"/>
    <property type="evidence" value="ECO:0007669"/>
    <property type="project" value="TreeGrafter"/>
</dbReference>
<evidence type="ECO:0000313" key="2">
    <source>
        <dbReference type="Proteomes" id="UP000639338"/>
    </source>
</evidence>
<dbReference type="Pfam" id="PF01535">
    <property type="entry name" value="PPR"/>
    <property type="match status" value="1"/>
</dbReference>
<dbReference type="Proteomes" id="UP000639338">
    <property type="component" value="Unassembled WGS sequence"/>
</dbReference>
<accession>A0A834XQS7</accession>
<reference evidence="1 2" key="1">
    <citation type="submission" date="2020-08" db="EMBL/GenBank/DDBJ databases">
        <title>Aphidius gifuensis genome sequencing and assembly.</title>
        <authorList>
            <person name="Du Z."/>
        </authorList>
    </citation>
    <scope>NUCLEOTIDE SEQUENCE [LARGE SCALE GENOMIC DNA]</scope>
    <source>
        <strain evidence="1">YNYX2018</strain>
        <tissue evidence="1">Adults</tissue>
    </source>
</reference>
<dbReference type="PANTHER" id="PTHR46669:SF1">
    <property type="entry name" value="LEUCINE-RICH PPR MOTIF-CONTAINING PROTEIN, MITOCHONDRIAL"/>
    <property type="match status" value="1"/>
</dbReference>
<evidence type="ECO:0008006" key="3">
    <source>
        <dbReference type="Google" id="ProtNLM"/>
    </source>
</evidence>
<name>A0A834XQS7_APHGI</name>
<keyword evidence="2" id="KW-1185">Reference proteome</keyword>
<dbReference type="GO" id="GO:0070129">
    <property type="term" value="P:regulation of mitochondrial translation"/>
    <property type="evidence" value="ECO:0007669"/>
    <property type="project" value="TreeGrafter"/>
</dbReference>
<dbReference type="InterPro" id="IPR002885">
    <property type="entry name" value="PPR_rpt"/>
</dbReference>
<organism evidence="1 2">
    <name type="scientific">Aphidius gifuensis</name>
    <name type="common">Parasitoid wasp</name>
    <dbReference type="NCBI Taxonomy" id="684658"/>
    <lineage>
        <taxon>Eukaryota</taxon>
        <taxon>Metazoa</taxon>
        <taxon>Ecdysozoa</taxon>
        <taxon>Arthropoda</taxon>
        <taxon>Hexapoda</taxon>
        <taxon>Insecta</taxon>
        <taxon>Pterygota</taxon>
        <taxon>Neoptera</taxon>
        <taxon>Endopterygota</taxon>
        <taxon>Hymenoptera</taxon>
        <taxon>Apocrita</taxon>
        <taxon>Ichneumonoidea</taxon>
        <taxon>Braconidae</taxon>
        <taxon>Aphidiinae</taxon>
        <taxon>Aphidius</taxon>
    </lineage>
</organism>
<dbReference type="InterPro" id="IPR033490">
    <property type="entry name" value="LRP130"/>
</dbReference>
<dbReference type="GO" id="GO:0005634">
    <property type="term" value="C:nucleus"/>
    <property type="evidence" value="ECO:0007669"/>
    <property type="project" value="TreeGrafter"/>
</dbReference>
<dbReference type="GO" id="GO:0003730">
    <property type="term" value="F:mRNA 3'-UTR binding"/>
    <property type="evidence" value="ECO:0007669"/>
    <property type="project" value="TreeGrafter"/>
</dbReference>